<proteinExistence type="predicted"/>
<name>A0ABY7SDM8_9RHOB</name>
<accession>A0ABY7SDM8</accession>
<gene>
    <name evidence="1" type="ORF">JHX88_09090</name>
</gene>
<organism evidence="1 2">
    <name type="scientific">Paracoccus saliphilus</name>
    <dbReference type="NCBI Taxonomy" id="405559"/>
    <lineage>
        <taxon>Bacteria</taxon>
        <taxon>Pseudomonadati</taxon>
        <taxon>Pseudomonadota</taxon>
        <taxon>Alphaproteobacteria</taxon>
        <taxon>Rhodobacterales</taxon>
        <taxon>Paracoccaceae</taxon>
        <taxon>Paracoccus</taxon>
    </lineage>
</organism>
<keyword evidence="2" id="KW-1185">Reference proteome</keyword>
<evidence type="ECO:0000313" key="1">
    <source>
        <dbReference type="EMBL" id="WCR04841.1"/>
    </source>
</evidence>
<dbReference type="Proteomes" id="UP001215549">
    <property type="component" value="Chromosome"/>
</dbReference>
<evidence type="ECO:0000313" key="2">
    <source>
        <dbReference type="Proteomes" id="UP001215549"/>
    </source>
</evidence>
<dbReference type="EMBL" id="CP067140">
    <property type="protein sequence ID" value="WCR04841.1"/>
    <property type="molecule type" value="Genomic_DNA"/>
</dbReference>
<protein>
    <submittedName>
        <fullName evidence="1">Uncharacterized protein</fullName>
    </submittedName>
</protein>
<sequence length="259" mass="29777">MSKLKNVVAKSLHRDDKIREKGDVKKVVRSSRRPEKWRWNFSLRYWTQMEFFGLDTVNARWFVSMLERLRQLSSEEVDRMLRDPAAQDRLRYHPINWAAKNIPIRKDQLESLPAHYRDDPEYELHQFQVSTGQGRVVGFFDEHWIFNVVLLDPLHNLQPSRNFEYKVDPCSPLSCEITALREGMLQGLSHCQQAACAAASHFRQLATAQQVHLEAFDILMVKISDPALLGTAKELVKNGDAASLADIFETGILATMAQG</sequence>
<dbReference type="RefSeq" id="WP_141225960.1">
    <property type="nucleotide sequence ID" value="NZ_CP067140.1"/>
</dbReference>
<reference evidence="1 2" key="1">
    <citation type="submission" date="2021-01" db="EMBL/GenBank/DDBJ databases">
        <title>Biogeographic distribution of Paracoccus.</title>
        <authorList>
            <person name="Hollensteiner J."/>
            <person name="Leineberger J."/>
            <person name="Brinkhoff T."/>
            <person name="Daniel R."/>
        </authorList>
    </citation>
    <scope>NUCLEOTIDE SEQUENCE [LARGE SCALE GENOMIC DNA]</scope>
    <source>
        <strain evidence="1 2">DSM 18447</strain>
    </source>
</reference>